<dbReference type="KEGG" id="tact:SG35_005860"/>
<dbReference type="GO" id="GO:0016070">
    <property type="term" value="P:RNA metabolic process"/>
    <property type="evidence" value="ECO:0007669"/>
    <property type="project" value="InterPro"/>
</dbReference>
<dbReference type="RefSeq" id="WP_044832229.1">
    <property type="nucleotide sequence ID" value="NZ_CP059735.1"/>
</dbReference>
<dbReference type="Pfam" id="PF08845">
    <property type="entry name" value="SymE_toxin"/>
    <property type="match status" value="1"/>
</dbReference>
<evidence type="ECO:0000313" key="3">
    <source>
        <dbReference type="Proteomes" id="UP000032568"/>
    </source>
</evidence>
<gene>
    <name evidence="2" type="ORF">SG35_005860</name>
</gene>
<dbReference type="GO" id="GO:0003723">
    <property type="term" value="F:RNA binding"/>
    <property type="evidence" value="ECO:0007669"/>
    <property type="project" value="InterPro"/>
</dbReference>
<evidence type="ECO:0000259" key="1">
    <source>
        <dbReference type="Pfam" id="PF08845"/>
    </source>
</evidence>
<dbReference type="EMBL" id="CP059735">
    <property type="protein sequence ID" value="WDE00176.1"/>
    <property type="molecule type" value="Genomic_DNA"/>
</dbReference>
<accession>A0AAE9YS15</accession>
<organism evidence="2 3">
    <name type="scientific">Thalassomonas actiniarum</name>
    <dbReference type="NCBI Taxonomy" id="485447"/>
    <lineage>
        <taxon>Bacteria</taxon>
        <taxon>Pseudomonadati</taxon>
        <taxon>Pseudomonadota</taxon>
        <taxon>Gammaproteobacteria</taxon>
        <taxon>Alteromonadales</taxon>
        <taxon>Colwelliaceae</taxon>
        <taxon>Thalassomonas</taxon>
    </lineage>
</organism>
<dbReference type="Proteomes" id="UP000032568">
    <property type="component" value="Chromosome"/>
</dbReference>
<dbReference type="AlphaFoldDB" id="A0AAE9YS15"/>
<protein>
    <submittedName>
        <fullName evidence="2">Type I addiction module toxin, SymE family</fullName>
    </submittedName>
</protein>
<dbReference type="GO" id="GO:0005737">
    <property type="term" value="C:cytoplasm"/>
    <property type="evidence" value="ECO:0007669"/>
    <property type="project" value="InterPro"/>
</dbReference>
<keyword evidence="3" id="KW-1185">Reference proteome</keyword>
<evidence type="ECO:0000313" key="2">
    <source>
        <dbReference type="EMBL" id="WDE00176.1"/>
    </source>
</evidence>
<proteinExistence type="predicted"/>
<name>A0AAE9YS15_9GAMM</name>
<reference evidence="2 3" key="2">
    <citation type="journal article" date="2022" name="Mar. Drugs">
        <title>Bioassay-Guided Fractionation Leads to the Detection of Cholic Acid Generated by the Rare Thalassomonas sp.</title>
        <authorList>
            <person name="Pheiffer F."/>
            <person name="Schneider Y.K."/>
            <person name="Hansen E.H."/>
            <person name="Andersen J.H."/>
            <person name="Isaksson J."/>
            <person name="Busche T."/>
            <person name="R C."/>
            <person name="Kalinowski J."/>
            <person name="Zyl L.V."/>
            <person name="Trindade M."/>
        </authorList>
    </citation>
    <scope>NUCLEOTIDE SEQUENCE [LARGE SCALE GENOMIC DNA]</scope>
    <source>
        <strain evidence="2 3">A5K-106</strain>
    </source>
</reference>
<sequence>MAEYYHTPEHCFTKVKYPAYRQLTVLETTCESSLKTRGIGINYVPVNLEPCIVLRGKWLGQAGFAIGQKVSVVINQDEITLCPQQADIGRSREK</sequence>
<reference evidence="2 3" key="1">
    <citation type="journal article" date="2015" name="Genome Announc.">
        <title>Draft Genome Sequences of Marine Isolates of Thalassomonas viridans and Thalassomonas actiniarum.</title>
        <authorList>
            <person name="Olonade I."/>
            <person name="van Zyl L.J."/>
            <person name="Trindade M."/>
        </authorList>
    </citation>
    <scope>NUCLEOTIDE SEQUENCE [LARGE SCALE GENOMIC DNA]</scope>
    <source>
        <strain evidence="2 3">A5K-106</strain>
    </source>
</reference>
<dbReference type="GO" id="GO:0016788">
    <property type="term" value="F:hydrolase activity, acting on ester bonds"/>
    <property type="evidence" value="ECO:0007669"/>
    <property type="project" value="InterPro"/>
</dbReference>
<feature type="domain" description="Toxin SymE-like" evidence="1">
    <location>
        <begin position="42"/>
        <end position="81"/>
    </location>
</feature>
<dbReference type="InterPro" id="IPR014944">
    <property type="entry name" value="Toxin_SymE-like"/>
</dbReference>